<dbReference type="STRING" id="74649.A0A2P6Q3V9"/>
<protein>
    <submittedName>
        <fullName evidence="1">Uncharacterized protein</fullName>
    </submittedName>
</protein>
<dbReference type="AlphaFoldDB" id="A0A2P6Q3V9"/>
<comment type="caution">
    <text evidence="1">The sequence shown here is derived from an EMBL/GenBank/DDBJ whole genome shotgun (WGS) entry which is preliminary data.</text>
</comment>
<dbReference type="Gramene" id="PRQ28829">
    <property type="protein sequence ID" value="PRQ28829"/>
    <property type="gene ID" value="RchiOBHm_Chr5g0007211"/>
</dbReference>
<name>A0A2P6Q3V9_ROSCH</name>
<evidence type="ECO:0000313" key="2">
    <source>
        <dbReference type="Proteomes" id="UP000238479"/>
    </source>
</evidence>
<dbReference type="EMBL" id="PDCK01000043">
    <property type="protein sequence ID" value="PRQ28829.1"/>
    <property type="molecule type" value="Genomic_DNA"/>
</dbReference>
<sequence>MASGWKSIGRYLIFTFFCKYFFSKKEPVLLSGNDVLWTFVNFAGEEHTNFQTLVALLNMLSTLASSQEGAATVLELLQGKVPLLVSCYWNSQRTYITMVEMCHVVGNRDQLITMLLPLVEHVLNVFLSHFQYRYVGMDLIFFPPSPALFFQEKGCWWQYM</sequence>
<evidence type="ECO:0000313" key="1">
    <source>
        <dbReference type="EMBL" id="PRQ28829.1"/>
    </source>
</evidence>
<organism evidence="1 2">
    <name type="scientific">Rosa chinensis</name>
    <name type="common">China rose</name>
    <dbReference type="NCBI Taxonomy" id="74649"/>
    <lineage>
        <taxon>Eukaryota</taxon>
        <taxon>Viridiplantae</taxon>
        <taxon>Streptophyta</taxon>
        <taxon>Embryophyta</taxon>
        <taxon>Tracheophyta</taxon>
        <taxon>Spermatophyta</taxon>
        <taxon>Magnoliopsida</taxon>
        <taxon>eudicotyledons</taxon>
        <taxon>Gunneridae</taxon>
        <taxon>Pentapetalae</taxon>
        <taxon>rosids</taxon>
        <taxon>fabids</taxon>
        <taxon>Rosales</taxon>
        <taxon>Rosaceae</taxon>
        <taxon>Rosoideae</taxon>
        <taxon>Rosoideae incertae sedis</taxon>
        <taxon>Rosa</taxon>
    </lineage>
</organism>
<reference evidence="1 2" key="1">
    <citation type="journal article" date="2018" name="Nat. Genet.">
        <title>The Rosa genome provides new insights in the design of modern roses.</title>
        <authorList>
            <person name="Bendahmane M."/>
        </authorList>
    </citation>
    <scope>NUCLEOTIDE SEQUENCE [LARGE SCALE GENOMIC DNA]</scope>
    <source>
        <strain evidence="2">cv. Old Blush</strain>
    </source>
</reference>
<accession>A0A2P6Q3V9</accession>
<gene>
    <name evidence="1" type="ORF">RchiOBHm_Chr5g0007211</name>
</gene>
<keyword evidence="2" id="KW-1185">Reference proteome</keyword>
<proteinExistence type="predicted"/>
<dbReference type="Proteomes" id="UP000238479">
    <property type="component" value="Chromosome 5"/>
</dbReference>